<accession>A0A9J5ZSE1</accession>
<gene>
    <name evidence="1" type="ORF">H5410_014751</name>
</gene>
<protein>
    <submittedName>
        <fullName evidence="1">Uncharacterized protein</fullName>
    </submittedName>
</protein>
<evidence type="ECO:0000313" key="1">
    <source>
        <dbReference type="EMBL" id="KAG5614927.1"/>
    </source>
</evidence>
<proteinExistence type="predicted"/>
<organism evidence="1 2">
    <name type="scientific">Solanum commersonii</name>
    <name type="common">Commerson's wild potato</name>
    <name type="synonym">Commerson's nightshade</name>
    <dbReference type="NCBI Taxonomy" id="4109"/>
    <lineage>
        <taxon>Eukaryota</taxon>
        <taxon>Viridiplantae</taxon>
        <taxon>Streptophyta</taxon>
        <taxon>Embryophyta</taxon>
        <taxon>Tracheophyta</taxon>
        <taxon>Spermatophyta</taxon>
        <taxon>Magnoliopsida</taxon>
        <taxon>eudicotyledons</taxon>
        <taxon>Gunneridae</taxon>
        <taxon>Pentapetalae</taxon>
        <taxon>asterids</taxon>
        <taxon>lamiids</taxon>
        <taxon>Solanales</taxon>
        <taxon>Solanaceae</taxon>
        <taxon>Solanoideae</taxon>
        <taxon>Solaneae</taxon>
        <taxon>Solanum</taxon>
    </lineage>
</organism>
<dbReference type="EMBL" id="JACXVP010000003">
    <property type="protein sequence ID" value="KAG5614927.1"/>
    <property type="molecule type" value="Genomic_DNA"/>
</dbReference>
<name>A0A9J5ZSE1_SOLCO</name>
<comment type="caution">
    <text evidence="1">The sequence shown here is derived from an EMBL/GenBank/DDBJ whole genome shotgun (WGS) entry which is preliminary data.</text>
</comment>
<keyword evidence="2" id="KW-1185">Reference proteome</keyword>
<dbReference type="AlphaFoldDB" id="A0A9J5ZSE1"/>
<reference evidence="1 2" key="1">
    <citation type="submission" date="2020-09" db="EMBL/GenBank/DDBJ databases">
        <title>De no assembly of potato wild relative species, Solanum commersonii.</title>
        <authorList>
            <person name="Cho K."/>
        </authorList>
    </citation>
    <scope>NUCLEOTIDE SEQUENCE [LARGE SCALE GENOMIC DNA]</scope>
    <source>
        <strain evidence="1">LZ3.2</strain>
        <tissue evidence="1">Leaf</tissue>
    </source>
</reference>
<dbReference type="Proteomes" id="UP000824120">
    <property type="component" value="Chromosome 3"/>
</dbReference>
<sequence length="94" mass="10489">MLFGRRRLPDAHTPQLMRAWLGRCQLPLANSHKPRPAMADVTYHWPTSFAMCTHATSDACRPGLMSPAVCRRRLPDAHIPSPIRGPFAALDFVA</sequence>
<evidence type="ECO:0000313" key="2">
    <source>
        <dbReference type="Proteomes" id="UP000824120"/>
    </source>
</evidence>